<comment type="caution">
    <text evidence="10">The sequence shown here is derived from an EMBL/GenBank/DDBJ whole genome shotgun (WGS) entry which is preliminary data.</text>
</comment>
<protein>
    <submittedName>
        <fullName evidence="10">Dopamine receptor 1</fullName>
    </submittedName>
</protein>
<dbReference type="Gene3D" id="1.20.1070.10">
    <property type="entry name" value="Rhodopsin 7-helix transmembrane proteins"/>
    <property type="match status" value="1"/>
</dbReference>
<dbReference type="InterPro" id="IPR000276">
    <property type="entry name" value="GPCR_Rhodpsn"/>
</dbReference>
<keyword evidence="3 8" id="KW-1133">Transmembrane helix</keyword>
<evidence type="ECO:0000313" key="11">
    <source>
        <dbReference type="Proteomes" id="UP001152320"/>
    </source>
</evidence>
<dbReference type="GO" id="GO:0016020">
    <property type="term" value="C:membrane"/>
    <property type="evidence" value="ECO:0007669"/>
    <property type="project" value="UniProtKB-SubCell"/>
</dbReference>
<keyword evidence="11" id="KW-1185">Reference proteome</keyword>
<dbReference type="SUPFAM" id="SSF81321">
    <property type="entry name" value="Family A G protein-coupled receptor-like"/>
    <property type="match status" value="1"/>
</dbReference>
<feature type="transmembrane region" description="Helical" evidence="8">
    <location>
        <begin position="309"/>
        <end position="329"/>
    </location>
</feature>
<gene>
    <name evidence="10" type="ORF">HOLleu_14863</name>
</gene>
<evidence type="ECO:0000256" key="5">
    <source>
        <dbReference type="ARBA" id="ARBA00023136"/>
    </source>
</evidence>
<dbReference type="CDD" id="cd00637">
    <property type="entry name" value="7tm_classA_rhodopsin-like"/>
    <property type="match status" value="1"/>
</dbReference>
<feature type="transmembrane region" description="Helical" evidence="8">
    <location>
        <begin position="272"/>
        <end position="297"/>
    </location>
</feature>
<evidence type="ECO:0000256" key="1">
    <source>
        <dbReference type="ARBA" id="ARBA00004141"/>
    </source>
</evidence>
<organism evidence="10 11">
    <name type="scientific">Holothuria leucospilota</name>
    <name type="common">Black long sea cucumber</name>
    <name type="synonym">Mertensiothuria leucospilota</name>
    <dbReference type="NCBI Taxonomy" id="206669"/>
    <lineage>
        <taxon>Eukaryota</taxon>
        <taxon>Metazoa</taxon>
        <taxon>Echinodermata</taxon>
        <taxon>Eleutherozoa</taxon>
        <taxon>Echinozoa</taxon>
        <taxon>Holothuroidea</taxon>
        <taxon>Aspidochirotacea</taxon>
        <taxon>Aspidochirotida</taxon>
        <taxon>Holothuriidae</taxon>
        <taxon>Holothuria</taxon>
    </lineage>
</organism>
<name>A0A9Q1C885_HOLLE</name>
<feature type="domain" description="G-protein coupled receptors family 1 profile" evidence="9">
    <location>
        <begin position="38"/>
        <end position="326"/>
    </location>
</feature>
<evidence type="ECO:0000259" key="9">
    <source>
        <dbReference type="PROSITE" id="PS50262"/>
    </source>
</evidence>
<dbReference type="AlphaFoldDB" id="A0A9Q1C885"/>
<accession>A0A9Q1C885</accession>
<dbReference type="SMART" id="SM01381">
    <property type="entry name" value="7TM_GPCR_Srsx"/>
    <property type="match status" value="1"/>
</dbReference>
<evidence type="ECO:0000256" key="7">
    <source>
        <dbReference type="ARBA" id="ARBA00023224"/>
    </source>
</evidence>
<evidence type="ECO:0000313" key="10">
    <source>
        <dbReference type="EMBL" id="KAJ8040541.1"/>
    </source>
</evidence>
<dbReference type="Pfam" id="PF00001">
    <property type="entry name" value="7tm_1"/>
    <property type="match status" value="1"/>
</dbReference>
<feature type="transmembrane region" description="Helical" evidence="8">
    <location>
        <begin position="20"/>
        <end position="47"/>
    </location>
</feature>
<keyword evidence="6 10" id="KW-0675">Receptor</keyword>
<keyword evidence="4" id="KW-0297">G-protein coupled receptor</keyword>
<evidence type="ECO:0000256" key="3">
    <source>
        <dbReference type="ARBA" id="ARBA00022989"/>
    </source>
</evidence>
<feature type="transmembrane region" description="Helical" evidence="8">
    <location>
        <begin position="59"/>
        <end position="85"/>
    </location>
</feature>
<comment type="subcellular location">
    <subcellularLocation>
        <location evidence="1">Membrane</location>
        <topology evidence="1">Multi-pass membrane protein</topology>
    </subcellularLocation>
</comment>
<reference evidence="10" key="1">
    <citation type="submission" date="2021-10" db="EMBL/GenBank/DDBJ databases">
        <title>Tropical sea cucumber genome reveals ecological adaptation and Cuvierian tubules defense mechanism.</title>
        <authorList>
            <person name="Chen T."/>
        </authorList>
    </citation>
    <scope>NUCLEOTIDE SEQUENCE</scope>
    <source>
        <strain evidence="10">Nanhai2018</strain>
        <tissue evidence="10">Muscle</tissue>
    </source>
</reference>
<evidence type="ECO:0000256" key="4">
    <source>
        <dbReference type="ARBA" id="ARBA00023040"/>
    </source>
</evidence>
<proteinExistence type="predicted"/>
<dbReference type="PRINTS" id="PR00237">
    <property type="entry name" value="GPCRRHODOPSN"/>
</dbReference>
<dbReference type="PROSITE" id="PS50262">
    <property type="entry name" value="G_PROTEIN_RECEP_F1_2"/>
    <property type="match status" value="1"/>
</dbReference>
<dbReference type="InterPro" id="IPR050125">
    <property type="entry name" value="GPCR_opsins"/>
</dbReference>
<dbReference type="PANTHER" id="PTHR24240">
    <property type="entry name" value="OPSIN"/>
    <property type="match status" value="1"/>
</dbReference>
<dbReference type="GO" id="GO:0004930">
    <property type="term" value="F:G protein-coupled receptor activity"/>
    <property type="evidence" value="ECO:0007669"/>
    <property type="project" value="UniProtKB-KW"/>
</dbReference>
<keyword evidence="2 8" id="KW-0812">Transmembrane</keyword>
<evidence type="ECO:0000256" key="8">
    <source>
        <dbReference type="SAM" id="Phobius"/>
    </source>
</evidence>
<dbReference type="EMBL" id="JAIZAY010000006">
    <property type="protein sequence ID" value="KAJ8040541.1"/>
    <property type="molecule type" value="Genomic_DNA"/>
</dbReference>
<keyword evidence="7" id="KW-0807">Transducer</keyword>
<feature type="transmembrane region" description="Helical" evidence="8">
    <location>
        <begin position="105"/>
        <end position="126"/>
    </location>
</feature>
<evidence type="ECO:0000256" key="2">
    <source>
        <dbReference type="ARBA" id="ARBA00022692"/>
    </source>
</evidence>
<sequence>MMNSSLVNALTGIEEVTPDLIVLALFTAVPVVLVGSFGNICVILAFIRKKSLRTTSNCLTIGLMFSCLCLESYGYPVQCLINLFFITTQPWCYLLGSQNPALSMQITICLFVLTLERYVSITYPFIADKLFTPRRATFTVVFISFYSYVISFFIGGLIWIGKGDLWRQTRRCNWFFITPSRALILTTILHWLILIPVMFILYAHLFMTVRRHIRTISSMQPTATNEPYPSVTANSIASGSVRPRLVDQPSPRIADALRRHTKGRTMREAKSALLLFFVLAVYCFHWVPTTIFVLSGVLSTGNVSPKQYVLLHTVCYSSGAIVPYIYGFGNKRIRREIKSMILPRSCTPLLDDSGNTVYFADTRRMHEAYEYLLMK</sequence>
<keyword evidence="5 8" id="KW-0472">Membrane</keyword>
<feature type="transmembrane region" description="Helical" evidence="8">
    <location>
        <begin position="138"/>
        <end position="161"/>
    </location>
</feature>
<dbReference type="Proteomes" id="UP001152320">
    <property type="component" value="Chromosome 6"/>
</dbReference>
<feature type="transmembrane region" description="Helical" evidence="8">
    <location>
        <begin position="181"/>
        <end position="205"/>
    </location>
</feature>
<dbReference type="InterPro" id="IPR017452">
    <property type="entry name" value="GPCR_Rhodpsn_7TM"/>
</dbReference>
<evidence type="ECO:0000256" key="6">
    <source>
        <dbReference type="ARBA" id="ARBA00023170"/>
    </source>
</evidence>